<dbReference type="EMBL" id="CASHSV030000109">
    <property type="protein sequence ID" value="CAJ2648012.1"/>
    <property type="molecule type" value="Genomic_DNA"/>
</dbReference>
<reference evidence="1" key="1">
    <citation type="submission" date="2023-10" db="EMBL/GenBank/DDBJ databases">
        <authorList>
            <person name="Rodriguez Cubillos JULIANA M."/>
            <person name="De Vega J."/>
        </authorList>
    </citation>
    <scope>NUCLEOTIDE SEQUENCE</scope>
</reference>
<accession>A0ACB0JUL1</accession>
<proteinExistence type="predicted"/>
<evidence type="ECO:0000313" key="2">
    <source>
        <dbReference type="Proteomes" id="UP001177021"/>
    </source>
</evidence>
<name>A0ACB0JUL1_TRIPR</name>
<sequence length="378" mass="42556">MAIFDFLVLSLCITFCKVDATSKILSNEQNHFTASYSTMRQVDNNFDCVDIYKQPALQHPLLKNHKIQLYPTFAKNSMRRRPSYDGECPAGKVPIYKRTKRHQIVTDSSSKLPIEDFRHYARSTGHYHTVSLDTTQNKIFYGGYTEISAYNLSLAQGQYSISSIWVESGPPNELNSIHAGIGFRPDIYGDSQLRLTTLWTAFGSGNPGCSDSICAGFVQVTQDKSYVLGAVISPTSRVGASDKYIIEFKIQRDQSTGNWWLIINEKIQVGYWPKELFTHLSTGASKVRFGGETHASPNLLSPPMGSGRLPTDGYQYSALFGRLQHIDSDSDRIDVIPEYMKSYNDAKKDCYDLKFYEHLGDLYRRAFLYGGPGGQCDN</sequence>
<gene>
    <name evidence="1" type="ORF">MILVUS5_LOCUS16428</name>
</gene>
<comment type="caution">
    <text evidence="1">The sequence shown here is derived from an EMBL/GenBank/DDBJ whole genome shotgun (WGS) entry which is preliminary data.</text>
</comment>
<dbReference type="Proteomes" id="UP001177021">
    <property type="component" value="Unassembled WGS sequence"/>
</dbReference>
<keyword evidence="2" id="KW-1185">Reference proteome</keyword>
<evidence type="ECO:0000313" key="1">
    <source>
        <dbReference type="EMBL" id="CAJ2648012.1"/>
    </source>
</evidence>
<organism evidence="1 2">
    <name type="scientific">Trifolium pratense</name>
    <name type="common">Red clover</name>
    <dbReference type="NCBI Taxonomy" id="57577"/>
    <lineage>
        <taxon>Eukaryota</taxon>
        <taxon>Viridiplantae</taxon>
        <taxon>Streptophyta</taxon>
        <taxon>Embryophyta</taxon>
        <taxon>Tracheophyta</taxon>
        <taxon>Spermatophyta</taxon>
        <taxon>Magnoliopsida</taxon>
        <taxon>eudicotyledons</taxon>
        <taxon>Gunneridae</taxon>
        <taxon>Pentapetalae</taxon>
        <taxon>rosids</taxon>
        <taxon>fabids</taxon>
        <taxon>Fabales</taxon>
        <taxon>Fabaceae</taxon>
        <taxon>Papilionoideae</taxon>
        <taxon>50 kb inversion clade</taxon>
        <taxon>NPAAA clade</taxon>
        <taxon>Hologalegina</taxon>
        <taxon>IRL clade</taxon>
        <taxon>Trifolieae</taxon>
        <taxon>Trifolium</taxon>
    </lineage>
</organism>
<protein>
    <submittedName>
        <fullName evidence="1">Uncharacterized protein</fullName>
    </submittedName>
</protein>